<proteinExistence type="predicted"/>
<organism evidence="2 3">
    <name type="scientific">Aphanomyces stellatus</name>
    <dbReference type="NCBI Taxonomy" id="120398"/>
    <lineage>
        <taxon>Eukaryota</taxon>
        <taxon>Sar</taxon>
        <taxon>Stramenopiles</taxon>
        <taxon>Oomycota</taxon>
        <taxon>Saprolegniomycetes</taxon>
        <taxon>Saprolegniales</taxon>
        <taxon>Verrucalvaceae</taxon>
        <taxon>Aphanomyces</taxon>
    </lineage>
</organism>
<dbReference type="Proteomes" id="UP000332933">
    <property type="component" value="Unassembled WGS sequence"/>
</dbReference>
<keyword evidence="3" id="KW-1185">Reference proteome</keyword>
<dbReference type="EMBL" id="CAADRA010005230">
    <property type="protein sequence ID" value="VFT87340.1"/>
    <property type="molecule type" value="Genomic_DNA"/>
</dbReference>
<dbReference type="EMBL" id="VJMH01005209">
    <property type="protein sequence ID" value="KAF0698944.1"/>
    <property type="molecule type" value="Genomic_DNA"/>
</dbReference>
<evidence type="ECO:0000313" key="1">
    <source>
        <dbReference type="EMBL" id="KAF0698944.1"/>
    </source>
</evidence>
<gene>
    <name evidence="2" type="primary">Aste57867_10466</name>
    <name evidence="1" type="ORF">As57867_010426</name>
    <name evidence="2" type="ORF">ASTE57867_10466</name>
</gene>
<sequence length="393" mass="45953">MQFCHLKPPHSFRDHAPEKMLPAEDMRALEEADMRLSEEADRILQTESHLRVLVARFGNNSLVVKSLYLHQFNTMVRALEELTKATSGCRRLESPRGPSPLHDEQVLVHQLQRWLHAHSNVMDTALSPHNESWRDVALYADPLRRDQGMRWITESMYRKTDAMFQSHGLYRHDDLRDSFCDFQIAFDNGCYNVIQTRQAELDVPFETVLEMHQTHLGATFMLDYFHPSGFETLQELAGNLSVHRLVTNKDVCMHLLSGIFHEKDRTVIVVRQIEDDEKHNNMDYCQRSRMTLDVRRIPRRKKTKMRTFTILSQSFTRAGVAPLEEEAMRWGIDLSHVPEEMREDVFAKEGRLRFNSRVGLRKKQFMDLAEYARQTKIRPFYDQAATTTAVAHV</sequence>
<dbReference type="AlphaFoldDB" id="A0A485KQY4"/>
<name>A0A485KQY4_9STRA</name>
<dbReference type="OrthoDB" id="59603at2759"/>
<protein>
    <submittedName>
        <fullName evidence="2">Aste57867_10466 protein</fullName>
    </submittedName>
</protein>
<evidence type="ECO:0000313" key="3">
    <source>
        <dbReference type="Proteomes" id="UP000332933"/>
    </source>
</evidence>
<reference evidence="1" key="2">
    <citation type="submission" date="2019-06" db="EMBL/GenBank/DDBJ databases">
        <title>Genomics analysis of Aphanomyces spp. identifies a new class of oomycete effector associated with host adaptation.</title>
        <authorList>
            <person name="Gaulin E."/>
        </authorList>
    </citation>
    <scope>NUCLEOTIDE SEQUENCE</scope>
    <source>
        <strain evidence="1">CBS 578.67</strain>
    </source>
</reference>
<accession>A0A485KQY4</accession>
<evidence type="ECO:0000313" key="2">
    <source>
        <dbReference type="EMBL" id="VFT87340.1"/>
    </source>
</evidence>
<reference evidence="2 3" key="1">
    <citation type="submission" date="2019-03" db="EMBL/GenBank/DDBJ databases">
        <authorList>
            <person name="Gaulin E."/>
            <person name="Dumas B."/>
        </authorList>
    </citation>
    <scope>NUCLEOTIDE SEQUENCE [LARGE SCALE GENOMIC DNA]</scope>
    <source>
        <strain evidence="2">CBS 568.67</strain>
    </source>
</reference>